<name>X6MM20_RETFI</name>
<comment type="caution">
    <text evidence="1">The sequence shown here is derived from an EMBL/GenBank/DDBJ whole genome shotgun (WGS) entry which is preliminary data.</text>
</comment>
<dbReference type="Proteomes" id="UP000023152">
    <property type="component" value="Unassembled WGS sequence"/>
</dbReference>
<dbReference type="AlphaFoldDB" id="X6MM20"/>
<reference evidence="1 2" key="1">
    <citation type="journal article" date="2013" name="Curr. Biol.">
        <title>The Genome of the Foraminiferan Reticulomyxa filosa.</title>
        <authorList>
            <person name="Glockner G."/>
            <person name="Hulsmann N."/>
            <person name="Schleicher M."/>
            <person name="Noegel A.A."/>
            <person name="Eichinger L."/>
            <person name="Gallinger C."/>
            <person name="Pawlowski J."/>
            <person name="Sierra R."/>
            <person name="Euteneuer U."/>
            <person name="Pillet L."/>
            <person name="Moustafa A."/>
            <person name="Platzer M."/>
            <person name="Groth M."/>
            <person name="Szafranski K."/>
            <person name="Schliwa M."/>
        </authorList>
    </citation>
    <scope>NUCLEOTIDE SEQUENCE [LARGE SCALE GENOMIC DNA]</scope>
</reference>
<gene>
    <name evidence="1" type="ORF">RFI_22500</name>
</gene>
<organism evidence="1 2">
    <name type="scientific">Reticulomyxa filosa</name>
    <dbReference type="NCBI Taxonomy" id="46433"/>
    <lineage>
        <taxon>Eukaryota</taxon>
        <taxon>Sar</taxon>
        <taxon>Rhizaria</taxon>
        <taxon>Retaria</taxon>
        <taxon>Foraminifera</taxon>
        <taxon>Monothalamids</taxon>
        <taxon>Reticulomyxidae</taxon>
        <taxon>Reticulomyxa</taxon>
    </lineage>
</organism>
<proteinExistence type="predicted"/>
<keyword evidence="2" id="KW-1185">Reference proteome</keyword>
<accession>X6MM20</accession>
<evidence type="ECO:0000313" key="2">
    <source>
        <dbReference type="Proteomes" id="UP000023152"/>
    </source>
</evidence>
<sequence length="110" mass="13227">MKKDDMRFEHFCDMLFVGKDILKDHLKVFPHLRDMSMPFPPYVNDKIFGQNFAVSEQSTQTLTNWNQWDIQLYQFAKKIMFQRLQAVVHPQNHTLSLNLNDIFSQWNCVF</sequence>
<protein>
    <submittedName>
        <fullName evidence="1">Uncharacterized protein</fullName>
    </submittedName>
</protein>
<dbReference type="OrthoDB" id="406981at2759"/>
<evidence type="ECO:0000313" key="1">
    <source>
        <dbReference type="EMBL" id="ETO14864.1"/>
    </source>
</evidence>
<dbReference type="EMBL" id="ASPP01019696">
    <property type="protein sequence ID" value="ETO14864.1"/>
    <property type="molecule type" value="Genomic_DNA"/>
</dbReference>